<evidence type="ECO:0000313" key="7">
    <source>
        <dbReference type="Proteomes" id="UP001143981"/>
    </source>
</evidence>
<dbReference type="GO" id="GO:0006508">
    <property type="term" value="P:proteolysis"/>
    <property type="evidence" value="ECO:0007669"/>
    <property type="project" value="UniProtKB-KW"/>
</dbReference>
<dbReference type="PANTHER" id="PTHR48104:SF30">
    <property type="entry name" value="METACASPASE-1"/>
    <property type="match status" value="1"/>
</dbReference>
<feature type="compositionally biased region" description="Low complexity" evidence="4">
    <location>
        <begin position="1"/>
        <end position="12"/>
    </location>
</feature>
<dbReference type="InterPro" id="IPR029030">
    <property type="entry name" value="Caspase-like_dom_sf"/>
</dbReference>
<dbReference type="SUPFAM" id="SSF52129">
    <property type="entry name" value="Caspase-like"/>
    <property type="match status" value="1"/>
</dbReference>
<dbReference type="PANTHER" id="PTHR48104">
    <property type="entry name" value="METACASPASE-4"/>
    <property type="match status" value="1"/>
</dbReference>
<feature type="domain" description="Peptidase C14 caspase" evidence="5">
    <location>
        <begin position="227"/>
        <end position="373"/>
    </location>
</feature>
<dbReference type="EMBL" id="JANBOI010000007">
    <property type="protein sequence ID" value="KAJ1735945.1"/>
    <property type="molecule type" value="Genomic_DNA"/>
</dbReference>
<evidence type="ECO:0000256" key="2">
    <source>
        <dbReference type="ARBA" id="ARBA00022703"/>
    </source>
</evidence>
<feature type="region of interest" description="Disordered" evidence="4">
    <location>
        <begin position="62"/>
        <end position="84"/>
    </location>
</feature>
<dbReference type="OrthoDB" id="3223806at2759"/>
<evidence type="ECO:0000256" key="3">
    <source>
        <dbReference type="ARBA" id="ARBA00022807"/>
    </source>
</evidence>
<comment type="caution">
    <text evidence="6">The sequence shown here is derived from an EMBL/GenBank/DDBJ whole genome shotgun (WGS) entry which is preliminary data.</text>
</comment>
<evidence type="ECO:0000313" key="6">
    <source>
        <dbReference type="EMBL" id="KAJ1735945.1"/>
    </source>
</evidence>
<dbReference type="Pfam" id="PF00656">
    <property type="entry name" value="Peptidase_C14"/>
    <property type="match status" value="1"/>
</dbReference>
<organism evidence="6 7">
    <name type="scientific">Coemansia biformis</name>
    <dbReference type="NCBI Taxonomy" id="1286918"/>
    <lineage>
        <taxon>Eukaryota</taxon>
        <taxon>Fungi</taxon>
        <taxon>Fungi incertae sedis</taxon>
        <taxon>Zoopagomycota</taxon>
        <taxon>Kickxellomycotina</taxon>
        <taxon>Kickxellomycetes</taxon>
        <taxon>Kickxellales</taxon>
        <taxon>Kickxellaceae</taxon>
        <taxon>Coemansia</taxon>
    </lineage>
</organism>
<accession>A0A9W7YJ56</accession>
<keyword evidence="2" id="KW-0053">Apoptosis</keyword>
<gene>
    <name evidence="6" type="primary">MCA1_1</name>
    <name evidence="6" type="ORF">LPJ61_000251</name>
</gene>
<dbReference type="GO" id="GO:0006915">
    <property type="term" value="P:apoptotic process"/>
    <property type="evidence" value="ECO:0007669"/>
    <property type="project" value="UniProtKB-KW"/>
</dbReference>
<keyword evidence="3" id="KW-0788">Thiol protease</keyword>
<feature type="region of interest" description="Disordered" evidence="4">
    <location>
        <begin position="1"/>
        <end position="38"/>
    </location>
</feature>
<evidence type="ECO:0000256" key="4">
    <source>
        <dbReference type="SAM" id="MobiDB-lite"/>
    </source>
</evidence>
<keyword evidence="3" id="KW-0378">Hydrolase</keyword>
<reference evidence="6" key="1">
    <citation type="submission" date="2022-07" db="EMBL/GenBank/DDBJ databases">
        <title>Phylogenomic reconstructions and comparative analyses of Kickxellomycotina fungi.</title>
        <authorList>
            <person name="Reynolds N.K."/>
            <person name="Stajich J.E."/>
            <person name="Barry K."/>
            <person name="Grigoriev I.V."/>
            <person name="Crous P."/>
            <person name="Smith M.E."/>
        </authorList>
    </citation>
    <scope>NUCLEOTIDE SEQUENCE</scope>
    <source>
        <strain evidence="6">BCRC 34381</strain>
    </source>
</reference>
<dbReference type="InterPro" id="IPR050452">
    <property type="entry name" value="Metacaspase"/>
</dbReference>
<evidence type="ECO:0000259" key="5">
    <source>
        <dbReference type="Pfam" id="PF00656"/>
    </source>
</evidence>
<dbReference type="AlphaFoldDB" id="A0A9W7YJ56"/>
<evidence type="ECO:0000256" key="1">
    <source>
        <dbReference type="ARBA" id="ARBA00009005"/>
    </source>
</evidence>
<sequence>MSPVQQQQQQQQYPPVRHSSLREQPVRHSPVQQQQAQMLQRHYSMNHPPDHRDPALPQRLAPTQQLHPGDKSGGYSGPAHSRSSYVPVATTDSFCAPQHAHGLYDQQRAMALQPAMASLANSMGALSLSHQQQQQQQQSQWAPLTVSAVLSQPTLVGSSATMPAPYRGVVPAAAVASSTTLVRPQTSLQQPVADGGGVPMWGRINANAFKAYQHQVTVQKSSLSGTKYALVIGINYYEMEYSQTSNINSAHTMRELLVRKYGYKDKNVVLLSDDQESERWHPTHHNITTAIRRMMREVRPNDAVLVYYCGFGRLPVQVLEKRTEVLSAIRRLRSDYILPSDFETTGAIDTAHLHKTLVHSLPPSARLTVLFNCVVSETGLGVAYKYTSTSGTPVLTNAIAGSNLFEAGMKAGHACTASFGDLSQRLEASLMQQQQQQQHTDASAETLNRIRQSSGDIIVFGWDRDYANPKHKQYLSHTPSNQFGHYWAAAMEGAMRTRGATTFADVLGYMQASTGELAMLPFIACGRKISMDEEFVI</sequence>
<protein>
    <submittedName>
        <fullName evidence="6">Ca(2+)-dependent cysteine protease</fullName>
    </submittedName>
</protein>
<dbReference type="InterPro" id="IPR011600">
    <property type="entry name" value="Pept_C14_caspase"/>
</dbReference>
<dbReference type="GO" id="GO:0005737">
    <property type="term" value="C:cytoplasm"/>
    <property type="evidence" value="ECO:0007669"/>
    <property type="project" value="TreeGrafter"/>
</dbReference>
<dbReference type="Gene3D" id="3.40.50.12660">
    <property type="match status" value="1"/>
</dbReference>
<keyword evidence="6" id="KW-0645">Protease</keyword>
<dbReference type="GO" id="GO:0004197">
    <property type="term" value="F:cysteine-type endopeptidase activity"/>
    <property type="evidence" value="ECO:0007669"/>
    <property type="project" value="InterPro"/>
</dbReference>
<name>A0A9W7YJ56_9FUNG</name>
<proteinExistence type="inferred from homology"/>
<dbReference type="Proteomes" id="UP001143981">
    <property type="component" value="Unassembled WGS sequence"/>
</dbReference>
<keyword evidence="7" id="KW-1185">Reference proteome</keyword>
<comment type="similarity">
    <text evidence="1">Belongs to the peptidase C14B family.</text>
</comment>